<dbReference type="InterPro" id="IPR011009">
    <property type="entry name" value="Kinase-like_dom_sf"/>
</dbReference>
<reference evidence="3" key="1">
    <citation type="submission" date="2024-06" db="EMBL/GenBank/DDBJ databases">
        <title>Multi-omics analyses provide insights into the biosynthesis of the anticancer antibiotic pleurotin in Hohenbuehelia grisea.</title>
        <authorList>
            <person name="Weaver J.A."/>
            <person name="Alberti F."/>
        </authorList>
    </citation>
    <scope>NUCLEOTIDE SEQUENCE [LARGE SCALE GENOMIC DNA]</scope>
    <source>
        <strain evidence="3">T-177</strain>
    </source>
</reference>
<evidence type="ECO:0000313" key="2">
    <source>
        <dbReference type="EMBL" id="KAL0955611.1"/>
    </source>
</evidence>
<dbReference type="Proteomes" id="UP001556367">
    <property type="component" value="Unassembled WGS sequence"/>
</dbReference>
<dbReference type="PANTHER" id="PTHR38248:SF2">
    <property type="entry name" value="FUNK1 11"/>
    <property type="match status" value="1"/>
</dbReference>
<sequence length="731" mass="81373">MSDTIFPCKPLTSAHNWGSGGQFYNSVSMRSAIREELKGKVRKNDESIFRRLGIDQVSDAFTNAFSDVFARQTHEILQELKVVVASAASGCAKSFLTQAPDLDQQSKGRGWKTKMCPPLQRLCDVIVEFTFENQPLAERHVTIAPSRDLKGGEHTIGFPRVSPDGIGSSTTECKSWMDVDWFMEINSKEEREDVAAKEINISEAVCQAADYARLHISSRPFQLFSVGLLIFGLEFMIGIFDRDGVTLSPVYSLDTNLKTFVKVVRRLVSPHLTNIALGRDPTVSQLPLAHPLYAVIRSAAVTLRASPDFPSFVVSIPKELTKLDHGMILRERVEDPWVTIGPPVWVSFSLIGRGTNIWRVARITMESGIWTFVRDSGVFILKDAWRNSWRTGEAAIYGSLPSHPTGVARFLQGGDVVFPSDKKEVISAYNLRNLPGADIYAEENLQPIGPSSGDGQPTAVLHRLVLQTIGRPLWDFVNYVELMRAFRAAITGHEALVDQGILHRDISPGNIMISAESNPTPGEEGFLMDLEFAKFDEIVHVASVEEIPHRTTWATPNLSLEFHSNLEQPHGTIQFMASEILESLIQKKPVAHKEHHDLESFAWVFAYVVFRRLLRDTTLPQSVRLTVRNQYDQSFGGLRLDTVLTQRKSLSAFELGQKVPSGTIPETITAFMGVLSAQVHANSPAMTLAPDFASHLPPSARAPRARMTHRDLLVLVDLGIAKLETEIQFDE</sequence>
<organism evidence="2 3">
    <name type="scientific">Hohenbuehelia grisea</name>
    <dbReference type="NCBI Taxonomy" id="104357"/>
    <lineage>
        <taxon>Eukaryota</taxon>
        <taxon>Fungi</taxon>
        <taxon>Dikarya</taxon>
        <taxon>Basidiomycota</taxon>
        <taxon>Agaricomycotina</taxon>
        <taxon>Agaricomycetes</taxon>
        <taxon>Agaricomycetidae</taxon>
        <taxon>Agaricales</taxon>
        <taxon>Pleurotineae</taxon>
        <taxon>Pleurotaceae</taxon>
        <taxon>Hohenbuehelia</taxon>
    </lineage>
</organism>
<protein>
    <recommendedName>
        <fullName evidence="1">Protein kinase domain-containing protein</fullName>
    </recommendedName>
</protein>
<dbReference type="EMBL" id="JASNQZ010000006">
    <property type="protein sequence ID" value="KAL0955611.1"/>
    <property type="molecule type" value="Genomic_DNA"/>
</dbReference>
<name>A0ABR3JJ95_9AGAR</name>
<dbReference type="InterPro" id="IPR000719">
    <property type="entry name" value="Prot_kinase_dom"/>
</dbReference>
<accession>A0ABR3JJ95</accession>
<comment type="caution">
    <text evidence="2">The sequence shown here is derived from an EMBL/GenBank/DDBJ whole genome shotgun (WGS) entry which is preliminary data.</text>
</comment>
<dbReference type="PROSITE" id="PS00109">
    <property type="entry name" value="PROTEIN_KINASE_TYR"/>
    <property type="match status" value="1"/>
</dbReference>
<dbReference type="InterPro" id="IPR040976">
    <property type="entry name" value="Pkinase_fungal"/>
</dbReference>
<gene>
    <name evidence="2" type="ORF">HGRIS_001846</name>
</gene>
<dbReference type="PROSITE" id="PS50011">
    <property type="entry name" value="PROTEIN_KINASE_DOM"/>
    <property type="match status" value="1"/>
</dbReference>
<keyword evidence="3" id="KW-1185">Reference proteome</keyword>
<dbReference type="Gene3D" id="1.10.510.10">
    <property type="entry name" value="Transferase(Phosphotransferase) domain 1"/>
    <property type="match status" value="1"/>
</dbReference>
<dbReference type="Pfam" id="PF17667">
    <property type="entry name" value="Pkinase_fungal"/>
    <property type="match status" value="1"/>
</dbReference>
<dbReference type="SUPFAM" id="SSF56112">
    <property type="entry name" value="Protein kinase-like (PK-like)"/>
    <property type="match status" value="1"/>
</dbReference>
<dbReference type="PANTHER" id="PTHR38248">
    <property type="entry name" value="FUNK1 6"/>
    <property type="match status" value="1"/>
</dbReference>
<evidence type="ECO:0000259" key="1">
    <source>
        <dbReference type="PROSITE" id="PS50011"/>
    </source>
</evidence>
<dbReference type="InterPro" id="IPR008266">
    <property type="entry name" value="Tyr_kinase_AS"/>
</dbReference>
<proteinExistence type="predicted"/>
<evidence type="ECO:0000313" key="3">
    <source>
        <dbReference type="Proteomes" id="UP001556367"/>
    </source>
</evidence>
<feature type="domain" description="Protein kinase" evidence="1">
    <location>
        <begin position="345"/>
        <end position="720"/>
    </location>
</feature>